<feature type="non-terminal residue" evidence="1">
    <location>
        <position position="1"/>
    </location>
</feature>
<dbReference type="Proteomes" id="UP000494165">
    <property type="component" value="Unassembled WGS sequence"/>
</dbReference>
<gene>
    <name evidence="1" type="ORF">CLODIP_2_CD10607</name>
</gene>
<dbReference type="EMBL" id="CADEPI010000309">
    <property type="protein sequence ID" value="CAB3383420.1"/>
    <property type="molecule type" value="Genomic_DNA"/>
</dbReference>
<evidence type="ECO:0000313" key="2">
    <source>
        <dbReference type="Proteomes" id="UP000494165"/>
    </source>
</evidence>
<comment type="caution">
    <text evidence="1">The sequence shown here is derived from an EMBL/GenBank/DDBJ whole genome shotgun (WGS) entry which is preliminary data.</text>
</comment>
<sequence>PEKRFEVWQSRGPREGLVNISCLATGAFPEPKLSLYPDSGTLEDVKIETRSQKGSYDVLASTVIEYPLEPTVFHCELRIPEAQYEIKKNFVYYPVCNYNWVAAVGGEQEVFMVCSIHVYTSGRDELGVVKRERAARMSLPDSEFNFL</sequence>
<name>A0A8S1DQU1_9INSE</name>
<evidence type="ECO:0000313" key="1">
    <source>
        <dbReference type="EMBL" id="CAB3383420.1"/>
    </source>
</evidence>
<accession>A0A8S1DQU1</accession>
<organism evidence="1 2">
    <name type="scientific">Cloeon dipterum</name>
    <dbReference type="NCBI Taxonomy" id="197152"/>
    <lineage>
        <taxon>Eukaryota</taxon>
        <taxon>Metazoa</taxon>
        <taxon>Ecdysozoa</taxon>
        <taxon>Arthropoda</taxon>
        <taxon>Hexapoda</taxon>
        <taxon>Insecta</taxon>
        <taxon>Pterygota</taxon>
        <taxon>Palaeoptera</taxon>
        <taxon>Ephemeroptera</taxon>
        <taxon>Pisciforma</taxon>
        <taxon>Baetidae</taxon>
        <taxon>Cloeon</taxon>
    </lineage>
</organism>
<protein>
    <submittedName>
        <fullName evidence="1">Uncharacterized protein</fullName>
    </submittedName>
</protein>
<reference evidence="1 2" key="1">
    <citation type="submission" date="2020-04" db="EMBL/GenBank/DDBJ databases">
        <authorList>
            <person name="Alioto T."/>
            <person name="Alioto T."/>
            <person name="Gomez Garrido J."/>
        </authorList>
    </citation>
    <scope>NUCLEOTIDE SEQUENCE [LARGE SCALE GENOMIC DNA]</scope>
</reference>
<dbReference type="AlphaFoldDB" id="A0A8S1DQU1"/>
<proteinExistence type="predicted"/>
<dbReference type="OrthoDB" id="6478865at2759"/>
<keyword evidence="2" id="KW-1185">Reference proteome</keyword>